<sequence length="412" mass="43914">MPDAGINHMTEDIRHIVDTLAAEVARSIVVVTPEIRVITHSAHLGDEDTVRVRGILQRQAEPAAIEHIKAQRVSTWSESGFIPSNDDIGMKRRSCTPVRWQGQLLGYLMMIDEACTLTTRELERAEHAAAAIAVILSGIAQKQAGQQEAKENWLADLLAPEKETAQRAARAAPDGVPVAASSPVQVVVVETVAGHAMSTPEADALMRAALTAVAAMTGSALCAYLSRDGQGVMLLALAQSSTKVELTAQRVIDRLTGHADVKRAVVGYAHGPDGLTDASVAYERAVTAARGALVLEDRADIVDWDDLGVYSVLLDMSARTLQRLVPGGIHALKAADPSGVLLQTAEVYLDVAASPPAAATTLHVHRTTLYYRLGRIRELSGLNLADGNDRLTFHLGLRALRVLEASVGPTAL</sequence>
<dbReference type="PANTHER" id="PTHR33744:SF17">
    <property type="entry name" value="CONSERVED PROTEIN"/>
    <property type="match status" value="1"/>
</dbReference>
<accession>A0A4R0IVP2</accession>
<dbReference type="EMBL" id="SJKD01000015">
    <property type="protein sequence ID" value="TCC37389.1"/>
    <property type="molecule type" value="Genomic_DNA"/>
</dbReference>
<dbReference type="PANTHER" id="PTHR33744">
    <property type="entry name" value="CARBOHYDRATE DIACID REGULATOR"/>
    <property type="match status" value="1"/>
</dbReference>
<feature type="domain" description="PucR C-terminal helix-turn-helix" evidence="1">
    <location>
        <begin position="341"/>
        <end position="399"/>
    </location>
</feature>
<evidence type="ECO:0000259" key="1">
    <source>
        <dbReference type="Pfam" id="PF13556"/>
    </source>
</evidence>
<protein>
    <recommendedName>
        <fullName evidence="1">PucR C-terminal helix-turn-helix domain-containing protein</fullName>
    </recommendedName>
</protein>
<comment type="caution">
    <text evidence="2">The sequence shown here is derived from an EMBL/GenBank/DDBJ whole genome shotgun (WGS) entry which is preliminary data.</text>
</comment>
<dbReference type="Gene3D" id="1.10.10.2840">
    <property type="entry name" value="PucR C-terminal helix-turn-helix domain"/>
    <property type="match status" value="1"/>
</dbReference>
<gene>
    <name evidence="2" type="ORF">E0H75_40210</name>
</gene>
<dbReference type="AlphaFoldDB" id="A0A4R0IVP2"/>
<evidence type="ECO:0000313" key="3">
    <source>
        <dbReference type="Proteomes" id="UP000293342"/>
    </source>
</evidence>
<keyword evidence="3" id="KW-1185">Reference proteome</keyword>
<dbReference type="InterPro" id="IPR051448">
    <property type="entry name" value="CdaR-like_regulators"/>
</dbReference>
<dbReference type="InterPro" id="IPR025736">
    <property type="entry name" value="PucR_C-HTH_dom"/>
</dbReference>
<name>A0A4R0IVP2_9ACTN</name>
<evidence type="ECO:0000313" key="2">
    <source>
        <dbReference type="EMBL" id="TCC37389.1"/>
    </source>
</evidence>
<dbReference type="InterPro" id="IPR042070">
    <property type="entry name" value="PucR_C-HTH_sf"/>
</dbReference>
<reference evidence="2 3" key="1">
    <citation type="submission" date="2019-02" db="EMBL/GenBank/DDBJ databases">
        <title>Kribbella capetownensis sp. nov. and Kribbella speibonae sp. nov., isolated from soil.</title>
        <authorList>
            <person name="Curtis S.M."/>
            <person name="Norton I."/>
            <person name="Everest G.J."/>
            <person name="Meyers P.R."/>
        </authorList>
    </citation>
    <scope>NUCLEOTIDE SEQUENCE [LARGE SCALE GENOMIC DNA]</scope>
    <source>
        <strain evidence="2 3">YM53</strain>
    </source>
</reference>
<dbReference type="Pfam" id="PF13556">
    <property type="entry name" value="HTH_30"/>
    <property type="match status" value="1"/>
</dbReference>
<proteinExistence type="predicted"/>
<organism evidence="2 3">
    <name type="scientific">Kribbella capetownensis</name>
    <dbReference type="NCBI Taxonomy" id="1572659"/>
    <lineage>
        <taxon>Bacteria</taxon>
        <taxon>Bacillati</taxon>
        <taxon>Actinomycetota</taxon>
        <taxon>Actinomycetes</taxon>
        <taxon>Propionibacteriales</taxon>
        <taxon>Kribbellaceae</taxon>
        <taxon>Kribbella</taxon>
    </lineage>
</organism>
<dbReference type="Proteomes" id="UP000293342">
    <property type="component" value="Unassembled WGS sequence"/>
</dbReference>
<dbReference type="OrthoDB" id="4534407at2"/>